<evidence type="ECO:0000313" key="1">
    <source>
        <dbReference type="EMBL" id="OMP03859.1"/>
    </source>
</evidence>
<organism evidence="1 2">
    <name type="scientific">Corchorus olitorius</name>
    <dbReference type="NCBI Taxonomy" id="93759"/>
    <lineage>
        <taxon>Eukaryota</taxon>
        <taxon>Viridiplantae</taxon>
        <taxon>Streptophyta</taxon>
        <taxon>Embryophyta</taxon>
        <taxon>Tracheophyta</taxon>
        <taxon>Spermatophyta</taxon>
        <taxon>Magnoliopsida</taxon>
        <taxon>eudicotyledons</taxon>
        <taxon>Gunneridae</taxon>
        <taxon>Pentapetalae</taxon>
        <taxon>rosids</taxon>
        <taxon>malvids</taxon>
        <taxon>Malvales</taxon>
        <taxon>Malvaceae</taxon>
        <taxon>Grewioideae</taxon>
        <taxon>Apeibeae</taxon>
        <taxon>Corchorus</taxon>
    </lineage>
</organism>
<evidence type="ECO:0000313" key="2">
    <source>
        <dbReference type="Proteomes" id="UP000187203"/>
    </source>
</evidence>
<name>A0A1R3K9Z4_9ROSI</name>
<accession>A0A1R3K9Z4</accession>
<dbReference type="Proteomes" id="UP000187203">
    <property type="component" value="Unassembled WGS sequence"/>
</dbReference>
<sequence>MKGKAKQEEHNSVLEGQKMTELGMDDAQTSVPPTTQTLPTSSQQSIFFLHKPLRPTPIHHICYLILPKTVTLKPIFFEKLFHLKTFAEVVVAGEMLESGLKSGKIDGGEAAGFKKGQGNKKKETEVNFTSQEGYQPKTHMDIIIHHQAIVTHLNIP</sequence>
<dbReference type="EMBL" id="AWUE01014393">
    <property type="protein sequence ID" value="OMP03859.1"/>
    <property type="molecule type" value="Genomic_DNA"/>
</dbReference>
<protein>
    <submittedName>
        <fullName evidence="1">Chaperonin 21</fullName>
    </submittedName>
</protein>
<reference evidence="2" key="1">
    <citation type="submission" date="2013-09" db="EMBL/GenBank/DDBJ databases">
        <title>Corchorus olitorius genome sequencing.</title>
        <authorList>
            <person name="Alam M."/>
            <person name="Haque M.S."/>
            <person name="Islam M.S."/>
            <person name="Emdad E.M."/>
            <person name="Islam M.M."/>
            <person name="Ahmed B."/>
            <person name="Halim A."/>
            <person name="Hossen Q.M.M."/>
            <person name="Hossain M.Z."/>
            <person name="Ahmed R."/>
            <person name="Khan M.M."/>
            <person name="Islam R."/>
            <person name="Rashid M.M."/>
            <person name="Khan S.A."/>
            <person name="Rahman M.S."/>
            <person name="Alam M."/>
            <person name="Yahiya A.S."/>
            <person name="Khan M.S."/>
            <person name="Azam M.S."/>
            <person name="Haque T."/>
            <person name="Lashkar M.Z.H."/>
            <person name="Akhand A.I."/>
            <person name="Morshed G."/>
            <person name="Roy S."/>
            <person name="Uddin K.S."/>
            <person name="Rabeya T."/>
            <person name="Hossain A.S."/>
            <person name="Chowdhury A."/>
            <person name="Snigdha A.R."/>
            <person name="Mortoza M.S."/>
            <person name="Matin S.A."/>
            <person name="Hoque S.M.E."/>
            <person name="Islam M.K."/>
            <person name="Roy D.K."/>
            <person name="Haider R."/>
            <person name="Moosa M.M."/>
            <person name="Elias S.M."/>
            <person name="Hasan A.M."/>
            <person name="Jahan S."/>
            <person name="Shafiuddin M."/>
            <person name="Mahmood N."/>
            <person name="Shommy N.S."/>
        </authorList>
    </citation>
    <scope>NUCLEOTIDE SEQUENCE [LARGE SCALE GENOMIC DNA]</scope>
    <source>
        <strain evidence="2">cv. O-4</strain>
    </source>
</reference>
<proteinExistence type="predicted"/>
<comment type="caution">
    <text evidence="1">The sequence shown here is derived from an EMBL/GenBank/DDBJ whole genome shotgun (WGS) entry which is preliminary data.</text>
</comment>
<dbReference type="AlphaFoldDB" id="A0A1R3K9Z4"/>
<keyword evidence="2" id="KW-1185">Reference proteome</keyword>
<gene>
    <name evidence="1" type="ORF">COLO4_10152</name>
</gene>